<keyword evidence="1" id="KW-0597">Phosphoprotein</keyword>
<evidence type="ECO:0000256" key="3">
    <source>
        <dbReference type="SAM" id="MobiDB-lite"/>
    </source>
</evidence>
<evidence type="ECO:0000313" key="5">
    <source>
        <dbReference type="Proteomes" id="UP000247591"/>
    </source>
</evidence>
<dbReference type="Proteomes" id="UP000247591">
    <property type="component" value="Unassembled WGS sequence"/>
</dbReference>
<dbReference type="InterPro" id="IPR002187">
    <property type="entry name" value="N-reg_PII"/>
</dbReference>
<dbReference type="OrthoDB" id="9802729at2"/>
<dbReference type="GO" id="GO:0005524">
    <property type="term" value="F:ATP binding"/>
    <property type="evidence" value="ECO:0007669"/>
    <property type="project" value="TreeGrafter"/>
</dbReference>
<dbReference type="PRINTS" id="PR00340">
    <property type="entry name" value="PIIGLNB"/>
</dbReference>
<dbReference type="Pfam" id="PF00543">
    <property type="entry name" value="P-II"/>
    <property type="match status" value="1"/>
</dbReference>
<organism evidence="4 5">
    <name type="scientific">Williamsia limnetica</name>
    <dbReference type="NCBI Taxonomy" id="882452"/>
    <lineage>
        <taxon>Bacteria</taxon>
        <taxon>Bacillati</taxon>
        <taxon>Actinomycetota</taxon>
        <taxon>Actinomycetes</taxon>
        <taxon>Mycobacteriales</taxon>
        <taxon>Nocardiaceae</taxon>
        <taxon>Williamsia</taxon>
    </lineage>
</organism>
<dbReference type="InterPro" id="IPR011322">
    <property type="entry name" value="N-reg_PII-like_a/b"/>
</dbReference>
<feature type="region of interest" description="Disordered" evidence="3">
    <location>
        <begin position="101"/>
        <end position="128"/>
    </location>
</feature>
<dbReference type="PANTHER" id="PTHR30115">
    <property type="entry name" value="NITROGEN REGULATORY PROTEIN P-II"/>
    <property type="match status" value="1"/>
</dbReference>
<dbReference type="InterPro" id="IPR015867">
    <property type="entry name" value="N-reg_PII/ATP_PRibTrfase_C"/>
</dbReference>
<dbReference type="PANTHER" id="PTHR30115:SF11">
    <property type="entry name" value="NITROGEN REGULATORY PROTEIN P-II HOMOLOG"/>
    <property type="match status" value="1"/>
</dbReference>
<keyword evidence="5" id="KW-1185">Reference proteome</keyword>
<dbReference type="RefSeq" id="WP_110469631.1">
    <property type="nucleotide sequence ID" value="NZ_QJSP01000006.1"/>
</dbReference>
<dbReference type="SUPFAM" id="SSF54913">
    <property type="entry name" value="GlnB-like"/>
    <property type="match status" value="1"/>
</dbReference>
<comment type="similarity">
    <text evidence="2">Belongs to the P(II) protein family.</text>
</comment>
<dbReference type="GO" id="GO:0006808">
    <property type="term" value="P:regulation of nitrogen utilization"/>
    <property type="evidence" value="ECO:0007669"/>
    <property type="project" value="InterPro"/>
</dbReference>
<dbReference type="Gene3D" id="3.30.70.120">
    <property type="match status" value="1"/>
</dbReference>
<evidence type="ECO:0000256" key="2">
    <source>
        <dbReference type="RuleBase" id="RU003936"/>
    </source>
</evidence>
<feature type="modified residue" description="O-UMP-tyrosine" evidence="1">
    <location>
        <position position="51"/>
    </location>
</feature>
<protein>
    <submittedName>
        <fullName evidence="4">Nitrogen regulatory protein P-II family</fullName>
    </submittedName>
</protein>
<dbReference type="InterPro" id="IPR017918">
    <property type="entry name" value="N-reg_PII_CS"/>
</dbReference>
<reference evidence="4 5" key="1">
    <citation type="submission" date="2018-06" db="EMBL/GenBank/DDBJ databases">
        <title>Genomic Encyclopedia of Type Strains, Phase IV (KMG-IV): sequencing the most valuable type-strain genomes for metagenomic binning, comparative biology and taxonomic classification.</title>
        <authorList>
            <person name="Goeker M."/>
        </authorList>
    </citation>
    <scope>NUCLEOTIDE SEQUENCE [LARGE SCALE GENOMIC DNA]</scope>
    <source>
        <strain evidence="4 5">DSM 45521</strain>
    </source>
</reference>
<name>A0A318RVY6_WILLI</name>
<dbReference type="AlphaFoldDB" id="A0A318RVY6"/>
<gene>
    <name evidence="4" type="ORF">DFR67_10667</name>
</gene>
<dbReference type="PROSITE" id="PS51343">
    <property type="entry name" value="PII_GLNB_DOM"/>
    <property type="match status" value="1"/>
</dbReference>
<proteinExistence type="inferred from homology"/>
<dbReference type="GO" id="GO:0030234">
    <property type="term" value="F:enzyme regulator activity"/>
    <property type="evidence" value="ECO:0007669"/>
    <property type="project" value="InterPro"/>
</dbReference>
<dbReference type="EMBL" id="QJSP01000006">
    <property type="protein sequence ID" value="PYE17364.1"/>
    <property type="molecule type" value="Genomic_DNA"/>
</dbReference>
<sequence length="128" mass="13902">MKLVVAVIRPYTLEAVKAELDSVGISGMTITETEGYGRQRGHTDVFPGAEYVIDMVPKVRVEVLVRNGQVDTVLSILVDTARTNRAGDGKIWVTPVTDLRSVRTGEQEQDGDPTEIPANSAAHLENPT</sequence>
<dbReference type="PROSITE" id="PS00638">
    <property type="entry name" value="PII_GLNB_CTER"/>
    <property type="match status" value="1"/>
</dbReference>
<dbReference type="SMART" id="SM00938">
    <property type="entry name" value="P-II"/>
    <property type="match status" value="1"/>
</dbReference>
<comment type="caution">
    <text evidence="4">The sequence shown here is derived from an EMBL/GenBank/DDBJ whole genome shotgun (WGS) entry which is preliminary data.</text>
</comment>
<accession>A0A318RVY6</accession>
<evidence type="ECO:0000256" key="1">
    <source>
        <dbReference type="PIRSR" id="PIRSR602187-50"/>
    </source>
</evidence>
<evidence type="ECO:0000313" key="4">
    <source>
        <dbReference type="EMBL" id="PYE17364.1"/>
    </source>
</evidence>
<dbReference type="GO" id="GO:0005829">
    <property type="term" value="C:cytosol"/>
    <property type="evidence" value="ECO:0007669"/>
    <property type="project" value="TreeGrafter"/>
</dbReference>